<name>A0ACC1TRU4_9AGAR</name>
<keyword evidence="2" id="KW-1185">Reference proteome</keyword>
<evidence type="ECO:0000313" key="1">
    <source>
        <dbReference type="EMBL" id="KAJ3807225.1"/>
    </source>
</evidence>
<dbReference type="Proteomes" id="UP001163835">
    <property type="component" value="Unassembled WGS sequence"/>
</dbReference>
<comment type="caution">
    <text evidence="1">The sequence shown here is derived from an EMBL/GenBank/DDBJ whole genome shotgun (WGS) entry which is preliminary data.</text>
</comment>
<dbReference type="EMBL" id="MU795328">
    <property type="protein sequence ID" value="KAJ3807225.1"/>
    <property type="molecule type" value="Genomic_DNA"/>
</dbReference>
<protein>
    <submittedName>
        <fullName evidence="1">P-loop containing nucleoside triphosphate hydrolase protein</fullName>
    </submittedName>
</protein>
<sequence>MVQSVGQHVIVALQVSQLIHRPSTAHQNVVVPPELGKDGDAAANADEWGEFLHLPVQKFYDFHKIRDEIVRDTEFYLPGLTKVPVGDQPKDIEKQIRDMLMKYISRPACIILAVSPANVDLANSDGSKMARDVDPEGNRTIGVLTKIDLTDTGIDVVDILAGHVIPLRMGYVPVLNATSLKNHPSYNGKAQYCGTPVLTRKLNILIHHIRATLPDIKARVSSQLQKYNAELMQLGGFMAEHNSGDVVLSVITDVHHWETSARSAHLFTQLYRCNLSIAISRPMLAVV</sequence>
<gene>
    <name evidence="1" type="ORF">F5876DRAFT_79912</name>
</gene>
<evidence type="ECO:0000313" key="2">
    <source>
        <dbReference type="Proteomes" id="UP001163835"/>
    </source>
</evidence>
<organism evidence="1 2">
    <name type="scientific">Lentinula aff. lateritia</name>
    <dbReference type="NCBI Taxonomy" id="2804960"/>
    <lineage>
        <taxon>Eukaryota</taxon>
        <taxon>Fungi</taxon>
        <taxon>Dikarya</taxon>
        <taxon>Basidiomycota</taxon>
        <taxon>Agaricomycotina</taxon>
        <taxon>Agaricomycetes</taxon>
        <taxon>Agaricomycetidae</taxon>
        <taxon>Agaricales</taxon>
        <taxon>Marasmiineae</taxon>
        <taxon>Omphalotaceae</taxon>
        <taxon>Lentinula</taxon>
    </lineage>
</organism>
<reference evidence="1" key="1">
    <citation type="submission" date="2022-09" db="EMBL/GenBank/DDBJ databases">
        <title>A Global Phylogenomic Analysis of the Shiitake Genus Lentinula.</title>
        <authorList>
            <consortium name="DOE Joint Genome Institute"/>
            <person name="Sierra-Patev S."/>
            <person name="Min B."/>
            <person name="Naranjo-Ortiz M."/>
            <person name="Looney B."/>
            <person name="Konkel Z."/>
            <person name="Slot J.C."/>
            <person name="Sakamoto Y."/>
            <person name="Steenwyk J.L."/>
            <person name="Rokas A."/>
            <person name="Carro J."/>
            <person name="Camarero S."/>
            <person name="Ferreira P."/>
            <person name="Molpeceres G."/>
            <person name="Ruiz-Duenas F.J."/>
            <person name="Serrano A."/>
            <person name="Henrissat B."/>
            <person name="Drula E."/>
            <person name="Hughes K.W."/>
            <person name="Mata J.L."/>
            <person name="Ishikawa N.K."/>
            <person name="Vargas-Isla R."/>
            <person name="Ushijima S."/>
            <person name="Smith C.A."/>
            <person name="Ahrendt S."/>
            <person name="Andreopoulos W."/>
            <person name="He G."/>
            <person name="Labutti K."/>
            <person name="Lipzen A."/>
            <person name="Ng V."/>
            <person name="Riley R."/>
            <person name="Sandor L."/>
            <person name="Barry K."/>
            <person name="Martinez A.T."/>
            <person name="Xiao Y."/>
            <person name="Gibbons J.G."/>
            <person name="Terashima K."/>
            <person name="Grigoriev I.V."/>
            <person name="Hibbett D.S."/>
        </authorList>
    </citation>
    <scope>NUCLEOTIDE SEQUENCE</scope>
    <source>
        <strain evidence="1">TMI1499</strain>
    </source>
</reference>
<accession>A0ACC1TRU4</accession>
<keyword evidence="1" id="KW-0378">Hydrolase</keyword>
<proteinExistence type="predicted"/>